<dbReference type="PATRIC" id="fig|652.5.peg.2917"/>
<dbReference type="EMBL" id="JAIRBT010000024">
    <property type="protein sequence ID" value="MBZ6067640.1"/>
    <property type="molecule type" value="Genomic_DNA"/>
</dbReference>
<dbReference type="AlphaFoldDB" id="A0A0S2SIM4"/>
<gene>
    <name evidence="2" type="ORF">LA374_15695</name>
    <name evidence="1" type="ORF">WL1483_2125</name>
</gene>
<proteinExistence type="predicted"/>
<dbReference type="Proteomes" id="UP000774958">
    <property type="component" value="Unassembled WGS sequence"/>
</dbReference>
<dbReference type="EMBL" id="CP013067">
    <property type="protein sequence ID" value="ALP41544.1"/>
    <property type="molecule type" value="Genomic_DNA"/>
</dbReference>
<sequence>MEPLPHWLEPAVASGALTLEQARILLVSLSPLQGTCCRELSAAEADASMRLFLYRCRCQGIQ</sequence>
<reference evidence="1 3" key="2">
    <citation type="journal article" date="2016" name="Genome Announc.">
        <title>Complete Genome Sequence of the Highly Virulent Aeromonas schubertii Strain WL1483, Isolated from Diseased Snakehead Fish (Channa argus) in China.</title>
        <authorList>
            <person name="Liu L."/>
            <person name="Li N."/>
            <person name="Zhang D."/>
            <person name="Fu X."/>
            <person name="Shi C."/>
            <person name="Lin Q."/>
            <person name="Hao G."/>
        </authorList>
    </citation>
    <scope>NUCLEOTIDE SEQUENCE [LARGE SCALE GENOMIC DNA]</scope>
    <source>
        <strain evidence="1 3">WL1483</strain>
    </source>
</reference>
<reference evidence="3" key="1">
    <citation type="submission" date="2015-10" db="EMBL/GenBank/DDBJ databases">
        <title>Complete Genome Sequence of Aeromonas schubertii strain WL1483.</title>
        <authorList>
            <person name="Liu L."/>
        </authorList>
    </citation>
    <scope>NUCLEOTIDE SEQUENCE [LARGE SCALE GENOMIC DNA]</scope>
    <source>
        <strain evidence="3">WL1483</strain>
    </source>
</reference>
<evidence type="ECO:0000313" key="2">
    <source>
        <dbReference type="EMBL" id="MBZ6067640.1"/>
    </source>
</evidence>
<keyword evidence="4" id="KW-1185">Reference proteome</keyword>
<evidence type="ECO:0000313" key="4">
    <source>
        <dbReference type="Proteomes" id="UP000774958"/>
    </source>
</evidence>
<evidence type="ECO:0000313" key="1">
    <source>
        <dbReference type="EMBL" id="ALP41544.1"/>
    </source>
</evidence>
<dbReference type="RefSeq" id="WP_060586866.1">
    <property type="nucleotide sequence ID" value="NZ_CP013067.1"/>
</dbReference>
<accession>A0A0S2SIM4</accession>
<organism evidence="1 3">
    <name type="scientific">Aeromonas schubertii</name>
    <dbReference type="NCBI Taxonomy" id="652"/>
    <lineage>
        <taxon>Bacteria</taxon>
        <taxon>Pseudomonadati</taxon>
        <taxon>Pseudomonadota</taxon>
        <taxon>Gammaproteobacteria</taxon>
        <taxon>Aeromonadales</taxon>
        <taxon>Aeromonadaceae</taxon>
        <taxon>Aeromonas</taxon>
    </lineage>
</organism>
<name>A0A0S2SIM4_9GAMM</name>
<dbReference type="KEGG" id="asr:WL1483_2125"/>
<evidence type="ECO:0000313" key="3">
    <source>
        <dbReference type="Proteomes" id="UP000058114"/>
    </source>
</evidence>
<reference evidence="2 4" key="3">
    <citation type="submission" date="2021-09" db="EMBL/GenBank/DDBJ databases">
        <title>Aeromonas schubertii isolated from Asian sea bass.</title>
        <authorList>
            <person name="Pinpimai K."/>
        </authorList>
    </citation>
    <scope>NUCLEOTIDE SEQUENCE [LARGE SCALE GENOMIC DNA]</scope>
    <source>
        <strain evidence="2 4">CHULA2021a</strain>
    </source>
</reference>
<dbReference type="Proteomes" id="UP000058114">
    <property type="component" value="Chromosome"/>
</dbReference>
<protein>
    <submittedName>
        <fullName evidence="1">Uncharacterized protein</fullName>
    </submittedName>
</protein>